<gene>
    <name evidence="2" type="ORF">F5X68DRAFT_269527</name>
</gene>
<keyword evidence="3" id="KW-1185">Reference proteome</keyword>
<protein>
    <submittedName>
        <fullName evidence="2">CRAL-TRIO domain-containing protein</fullName>
    </submittedName>
</protein>
<evidence type="ECO:0000313" key="2">
    <source>
        <dbReference type="EMBL" id="KAH6685063.1"/>
    </source>
</evidence>
<dbReference type="PANTHER" id="PTHR46590">
    <property type="entry name" value="PHOSPHATIDYLINOSITOL TRANSFER PROTEIN CSR1-RELATED"/>
    <property type="match status" value="1"/>
</dbReference>
<dbReference type="InterPro" id="IPR036865">
    <property type="entry name" value="CRAL-TRIO_dom_sf"/>
</dbReference>
<reference evidence="2" key="1">
    <citation type="journal article" date="2021" name="Nat. Commun.">
        <title>Genetic determinants of endophytism in the Arabidopsis root mycobiome.</title>
        <authorList>
            <person name="Mesny F."/>
            <person name="Miyauchi S."/>
            <person name="Thiergart T."/>
            <person name="Pickel B."/>
            <person name="Atanasova L."/>
            <person name="Karlsson M."/>
            <person name="Huettel B."/>
            <person name="Barry K.W."/>
            <person name="Haridas S."/>
            <person name="Chen C."/>
            <person name="Bauer D."/>
            <person name="Andreopoulos W."/>
            <person name="Pangilinan J."/>
            <person name="LaButti K."/>
            <person name="Riley R."/>
            <person name="Lipzen A."/>
            <person name="Clum A."/>
            <person name="Drula E."/>
            <person name="Henrissat B."/>
            <person name="Kohler A."/>
            <person name="Grigoriev I.V."/>
            <person name="Martin F.M."/>
            <person name="Hacquard S."/>
        </authorList>
    </citation>
    <scope>NUCLEOTIDE SEQUENCE</scope>
    <source>
        <strain evidence="2">MPI-SDFR-AT-0117</strain>
    </source>
</reference>
<name>A0A9P8V960_9PEZI</name>
<dbReference type="SUPFAM" id="SSF52087">
    <property type="entry name" value="CRAL/TRIO domain"/>
    <property type="match status" value="1"/>
</dbReference>
<dbReference type="SMART" id="SM00516">
    <property type="entry name" value="SEC14"/>
    <property type="match status" value="1"/>
</dbReference>
<dbReference type="PANTHER" id="PTHR46590:SF1">
    <property type="entry name" value="PHOSPHATIDYLINOSITOL TRANSFER PROTEIN CSR1"/>
    <property type="match status" value="1"/>
</dbReference>
<sequence>MAQTADANAGTLGHLTPDETRSLQEAWVHLLRLSGVDIPNEKIPDRKDELLEEFKDKSPEAFHTSFWKLMASEHPDATVLRFLRARKWDVPKAVGMLTSAVNWRRERRIDEDIIGVGESVALKAKPTTDDDGFIKQYRSGKSYIRGTDNENRPIHFIRSRLHDPNLQSPEAMEAFILHNIESVRMLAARANVEKACLIFDLGGFGLRNMDFHVIRFLVTVFEARYPETLGAVHVHKAPFVFWGIWSIVKRWLDPVIAAKITFTGGSDLTKYIPKENLQKSYGGKDDWEYKYFEPVAGENDHTDDEKKVEEERDREDLLQRYQKLTVEWVGLDAESAAGKEKNAERDALVKELQQNYWRLDPYRRARTYYHRCGVLDATGKVDFKAAA</sequence>
<dbReference type="Proteomes" id="UP000770015">
    <property type="component" value="Unassembled WGS sequence"/>
</dbReference>
<dbReference type="SMART" id="SM01100">
    <property type="entry name" value="CRAL_TRIO_N"/>
    <property type="match status" value="1"/>
</dbReference>
<dbReference type="Pfam" id="PF00650">
    <property type="entry name" value="CRAL_TRIO"/>
    <property type="match status" value="1"/>
</dbReference>
<organism evidence="2 3">
    <name type="scientific">Plectosphaerella plurivora</name>
    <dbReference type="NCBI Taxonomy" id="936078"/>
    <lineage>
        <taxon>Eukaryota</taxon>
        <taxon>Fungi</taxon>
        <taxon>Dikarya</taxon>
        <taxon>Ascomycota</taxon>
        <taxon>Pezizomycotina</taxon>
        <taxon>Sordariomycetes</taxon>
        <taxon>Hypocreomycetidae</taxon>
        <taxon>Glomerellales</taxon>
        <taxon>Plectosphaerellaceae</taxon>
        <taxon>Plectosphaerella</taxon>
    </lineage>
</organism>
<feature type="domain" description="CRAL-TRIO" evidence="1">
    <location>
        <begin position="130"/>
        <end position="289"/>
    </location>
</feature>
<dbReference type="SUPFAM" id="SSF46938">
    <property type="entry name" value="CRAL/TRIO N-terminal domain"/>
    <property type="match status" value="1"/>
</dbReference>
<dbReference type="PROSITE" id="PS50191">
    <property type="entry name" value="CRAL_TRIO"/>
    <property type="match status" value="1"/>
</dbReference>
<evidence type="ECO:0000313" key="3">
    <source>
        <dbReference type="Proteomes" id="UP000770015"/>
    </source>
</evidence>
<dbReference type="OrthoDB" id="43460at2759"/>
<dbReference type="AlphaFoldDB" id="A0A9P8V960"/>
<dbReference type="CDD" id="cd00170">
    <property type="entry name" value="SEC14"/>
    <property type="match status" value="1"/>
</dbReference>
<dbReference type="Pfam" id="PF03765">
    <property type="entry name" value="CRAL_TRIO_N"/>
    <property type="match status" value="1"/>
</dbReference>
<dbReference type="InterPro" id="IPR036273">
    <property type="entry name" value="CRAL/TRIO_N_dom_sf"/>
</dbReference>
<proteinExistence type="predicted"/>
<dbReference type="EMBL" id="JAGSXJ010000016">
    <property type="protein sequence ID" value="KAH6685063.1"/>
    <property type="molecule type" value="Genomic_DNA"/>
</dbReference>
<evidence type="ECO:0000259" key="1">
    <source>
        <dbReference type="PROSITE" id="PS50191"/>
    </source>
</evidence>
<comment type="caution">
    <text evidence="2">The sequence shown here is derived from an EMBL/GenBank/DDBJ whole genome shotgun (WGS) entry which is preliminary data.</text>
</comment>
<dbReference type="InterPro" id="IPR011074">
    <property type="entry name" value="CRAL/TRIO_N_dom"/>
</dbReference>
<accession>A0A9P8V960</accession>
<dbReference type="InterPro" id="IPR052432">
    <property type="entry name" value="PITP/CRAL-TRIO"/>
</dbReference>
<dbReference type="InterPro" id="IPR001251">
    <property type="entry name" value="CRAL-TRIO_dom"/>
</dbReference>
<dbReference type="Gene3D" id="3.40.525.10">
    <property type="entry name" value="CRAL-TRIO lipid binding domain"/>
    <property type="match status" value="1"/>
</dbReference>